<proteinExistence type="predicted"/>
<feature type="chain" id="PRO_5043821696" description="SSCRP protein" evidence="1">
    <location>
        <begin position="17"/>
        <end position="110"/>
    </location>
</feature>
<keyword evidence="3" id="KW-1185">Reference proteome</keyword>
<dbReference type="EMBL" id="JAVHNQ010000016">
    <property type="protein sequence ID" value="KAK6331265.1"/>
    <property type="molecule type" value="Genomic_DNA"/>
</dbReference>
<evidence type="ECO:0000256" key="1">
    <source>
        <dbReference type="SAM" id="SignalP"/>
    </source>
</evidence>
<organism evidence="2 3">
    <name type="scientific">Orbilia brochopaga</name>
    <dbReference type="NCBI Taxonomy" id="3140254"/>
    <lineage>
        <taxon>Eukaryota</taxon>
        <taxon>Fungi</taxon>
        <taxon>Dikarya</taxon>
        <taxon>Ascomycota</taxon>
        <taxon>Pezizomycotina</taxon>
        <taxon>Orbiliomycetes</taxon>
        <taxon>Orbiliales</taxon>
        <taxon>Orbiliaceae</taxon>
        <taxon>Orbilia</taxon>
    </lineage>
</organism>
<feature type="signal peptide" evidence="1">
    <location>
        <begin position="1"/>
        <end position="16"/>
    </location>
</feature>
<evidence type="ECO:0008006" key="4">
    <source>
        <dbReference type="Google" id="ProtNLM"/>
    </source>
</evidence>
<evidence type="ECO:0000313" key="2">
    <source>
        <dbReference type="EMBL" id="KAK6331265.1"/>
    </source>
</evidence>
<reference evidence="2 3" key="1">
    <citation type="submission" date="2019-10" db="EMBL/GenBank/DDBJ databases">
        <authorList>
            <person name="Palmer J.M."/>
        </authorList>
    </citation>
    <scope>NUCLEOTIDE SEQUENCE [LARGE SCALE GENOMIC DNA]</scope>
    <source>
        <strain evidence="2 3">TWF696</strain>
    </source>
</reference>
<protein>
    <recommendedName>
        <fullName evidence="4">SSCRP protein</fullName>
    </recommendedName>
</protein>
<dbReference type="AlphaFoldDB" id="A0AAV9TY79"/>
<name>A0AAV9TY79_9PEZI</name>
<accession>A0AAV9TY79</accession>
<evidence type="ECO:0000313" key="3">
    <source>
        <dbReference type="Proteomes" id="UP001375240"/>
    </source>
</evidence>
<keyword evidence="1" id="KW-0732">Signal</keyword>
<dbReference type="Proteomes" id="UP001375240">
    <property type="component" value="Unassembled WGS sequence"/>
</dbReference>
<comment type="caution">
    <text evidence="2">The sequence shown here is derived from an EMBL/GenBank/DDBJ whole genome shotgun (WGS) entry which is preliminary data.</text>
</comment>
<gene>
    <name evidence="2" type="ORF">TWF696_003325</name>
</gene>
<sequence>MKATVLVALFAAVVAAAPGSAPKRCGGKTGLTCATKEVCAGFEFTKDGSGVCVDGSRPCGDFFGHVCPGNGDWCANDPRVVCPPNVLDCGSGVCIPGQWVKDLGLKLPSN</sequence>